<dbReference type="Proteomes" id="UP001050975">
    <property type="component" value="Unassembled WGS sequence"/>
</dbReference>
<dbReference type="Pfam" id="PF00294">
    <property type="entry name" value="PfkB"/>
    <property type="match status" value="1"/>
</dbReference>
<protein>
    <recommendedName>
        <fullName evidence="3 12">Ribokinase</fullName>
        <shortName evidence="12">RK</shortName>
        <ecNumber evidence="2 12">2.7.1.15</ecNumber>
    </recommendedName>
</protein>
<accession>A0AAV3X125</accession>
<feature type="binding site" evidence="12">
    <location>
        <position position="293"/>
    </location>
    <ligand>
        <name>K(+)</name>
        <dbReference type="ChEBI" id="CHEBI:29103"/>
    </ligand>
</feature>
<dbReference type="EMBL" id="BLAY01000002">
    <property type="protein sequence ID" value="GET35598.1"/>
    <property type="molecule type" value="Genomic_DNA"/>
</dbReference>
<gene>
    <name evidence="12" type="primary">rbsK</name>
    <name evidence="14" type="ORF">MiSe_03400</name>
</gene>
<dbReference type="HAMAP" id="MF_01987">
    <property type="entry name" value="Ribokinase"/>
    <property type="match status" value="1"/>
</dbReference>
<feature type="binding site" evidence="12">
    <location>
        <begin position="222"/>
        <end position="227"/>
    </location>
    <ligand>
        <name>ATP</name>
        <dbReference type="ChEBI" id="CHEBI:30616"/>
    </ligand>
</feature>
<evidence type="ECO:0000313" key="14">
    <source>
        <dbReference type="EMBL" id="GET35598.1"/>
    </source>
</evidence>
<dbReference type="CDD" id="cd01174">
    <property type="entry name" value="ribokinase"/>
    <property type="match status" value="1"/>
</dbReference>
<keyword evidence="7 12" id="KW-0418">Kinase</keyword>
<dbReference type="InterPro" id="IPR002173">
    <property type="entry name" value="Carboh/pur_kinase_PfkB_CS"/>
</dbReference>
<feature type="binding site" evidence="12">
    <location>
        <position position="250"/>
    </location>
    <ligand>
        <name>K(+)</name>
        <dbReference type="ChEBI" id="CHEBI:29103"/>
    </ligand>
</feature>
<proteinExistence type="inferred from homology"/>
<keyword evidence="11 12" id="KW-0119">Carbohydrate metabolism</keyword>
<keyword evidence="8 12" id="KW-0067">ATP-binding</keyword>
<keyword evidence="10 12" id="KW-0630">Potassium</keyword>
<dbReference type="NCBIfam" id="TIGR02152">
    <property type="entry name" value="D_ribokin_bact"/>
    <property type="match status" value="1"/>
</dbReference>
<keyword evidence="5 12" id="KW-0479">Metal-binding</keyword>
<evidence type="ECO:0000256" key="12">
    <source>
        <dbReference type="HAMAP-Rule" id="MF_01987"/>
    </source>
</evidence>
<evidence type="ECO:0000256" key="10">
    <source>
        <dbReference type="ARBA" id="ARBA00022958"/>
    </source>
</evidence>
<dbReference type="PRINTS" id="PR00990">
    <property type="entry name" value="RIBOKINASE"/>
</dbReference>
<dbReference type="GO" id="GO:0046872">
    <property type="term" value="F:metal ion binding"/>
    <property type="evidence" value="ECO:0007669"/>
    <property type="project" value="UniProtKB-KW"/>
</dbReference>
<evidence type="ECO:0000256" key="6">
    <source>
        <dbReference type="ARBA" id="ARBA00022741"/>
    </source>
</evidence>
<feature type="domain" description="Carbohydrate kinase PfkB" evidence="13">
    <location>
        <begin position="3"/>
        <end position="296"/>
    </location>
</feature>
<dbReference type="InterPro" id="IPR011877">
    <property type="entry name" value="Ribokinase"/>
</dbReference>
<feature type="binding site" evidence="12">
    <location>
        <begin position="253"/>
        <end position="254"/>
    </location>
    <ligand>
        <name>ATP</name>
        <dbReference type="ChEBI" id="CHEBI:30616"/>
    </ligand>
</feature>
<dbReference type="RefSeq" id="WP_226573386.1">
    <property type="nucleotide sequence ID" value="NZ_BLAY01000002.1"/>
</dbReference>
<dbReference type="SUPFAM" id="SSF53613">
    <property type="entry name" value="Ribokinase-like"/>
    <property type="match status" value="1"/>
</dbReference>
<evidence type="ECO:0000256" key="1">
    <source>
        <dbReference type="ARBA" id="ARBA00005380"/>
    </source>
</evidence>
<dbReference type="GO" id="GO:0019303">
    <property type="term" value="P:D-ribose catabolic process"/>
    <property type="evidence" value="ECO:0007669"/>
    <property type="project" value="UniProtKB-UniRule"/>
</dbReference>
<comment type="similarity">
    <text evidence="1">Belongs to the carbohydrate kinase pfkB family.</text>
</comment>
<evidence type="ECO:0000259" key="13">
    <source>
        <dbReference type="Pfam" id="PF00294"/>
    </source>
</evidence>
<comment type="caution">
    <text evidence="14">The sequence shown here is derived from an EMBL/GenBank/DDBJ whole genome shotgun (WGS) entry which is preliminary data.</text>
</comment>
<sequence length="310" mass="32323">MTNKVIVFGSINMDLVVKTPRLPIPGETLLGHDFFTAPGGKGANQAVAMAKLGIPTYMVGRVGKDAEGNSLLASLQTYGVSTDYVLTDTEAHSGVAIIAVEDSGQNNIIVVPGANRRVNTEDVERLSNIFDNAAALLLQLEIPLSAVILAAKAARNAGISVILDPAPAQKDIPDEIYPLVDIITPNEIEAAQLVGFPVNNPETALEAAAVLRQRGVKTAIVKLGALGVCCATEDESFFVPAFPVEAVDTTAAGDAFNGGLVAALTEGHSLRQAVVWGAAAGAIATTLPGAMPSMPSRDTFNQFLKDRQIL</sequence>
<feature type="binding site" evidence="12">
    <location>
        <begin position="12"/>
        <end position="14"/>
    </location>
    <ligand>
        <name>substrate</name>
    </ligand>
</feature>
<comment type="pathway">
    <text evidence="12">Carbohydrate metabolism; D-ribose degradation; D-ribose 5-phosphate from beta-D-ribopyranose: step 2/2.</text>
</comment>
<feature type="binding site" evidence="12">
    <location>
        <begin position="40"/>
        <end position="44"/>
    </location>
    <ligand>
        <name>substrate</name>
    </ligand>
</feature>
<dbReference type="GO" id="GO:0005829">
    <property type="term" value="C:cytosol"/>
    <property type="evidence" value="ECO:0007669"/>
    <property type="project" value="TreeGrafter"/>
</dbReference>
<keyword evidence="12" id="KW-0963">Cytoplasm</keyword>
<dbReference type="GO" id="GO:0004747">
    <property type="term" value="F:ribokinase activity"/>
    <property type="evidence" value="ECO:0007669"/>
    <property type="project" value="UniProtKB-UniRule"/>
</dbReference>
<dbReference type="PROSITE" id="PS00583">
    <property type="entry name" value="PFKB_KINASES_1"/>
    <property type="match status" value="1"/>
</dbReference>
<evidence type="ECO:0000256" key="7">
    <source>
        <dbReference type="ARBA" id="ARBA00022777"/>
    </source>
</evidence>
<evidence type="ECO:0000313" key="15">
    <source>
        <dbReference type="Proteomes" id="UP001050975"/>
    </source>
</evidence>
<keyword evidence="9 12" id="KW-0460">Magnesium</keyword>
<feature type="binding site" evidence="12">
    <location>
        <position position="287"/>
    </location>
    <ligand>
        <name>K(+)</name>
        <dbReference type="ChEBI" id="CHEBI:29103"/>
    </ligand>
</feature>
<dbReference type="PANTHER" id="PTHR10584:SF166">
    <property type="entry name" value="RIBOKINASE"/>
    <property type="match status" value="1"/>
</dbReference>
<feature type="active site" description="Proton acceptor" evidence="12">
    <location>
        <position position="254"/>
    </location>
</feature>
<evidence type="ECO:0000256" key="11">
    <source>
        <dbReference type="ARBA" id="ARBA00023277"/>
    </source>
</evidence>
<comment type="subunit">
    <text evidence="12">Homodimer.</text>
</comment>
<feature type="binding site" evidence="12">
    <location>
        <position position="254"/>
    </location>
    <ligand>
        <name>substrate</name>
    </ligand>
</feature>
<keyword evidence="4 12" id="KW-0808">Transferase</keyword>
<comment type="catalytic activity">
    <reaction evidence="12">
        <text>D-ribose + ATP = D-ribose 5-phosphate + ADP + H(+)</text>
        <dbReference type="Rhea" id="RHEA:13697"/>
        <dbReference type="ChEBI" id="CHEBI:15378"/>
        <dbReference type="ChEBI" id="CHEBI:30616"/>
        <dbReference type="ChEBI" id="CHEBI:47013"/>
        <dbReference type="ChEBI" id="CHEBI:78346"/>
        <dbReference type="ChEBI" id="CHEBI:456216"/>
        <dbReference type="EC" id="2.7.1.15"/>
    </reaction>
</comment>
<comment type="caution">
    <text evidence="12">Lacks conserved residue(s) required for the propagation of feature annotation.</text>
</comment>
<evidence type="ECO:0000256" key="9">
    <source>
        <dbReference type="ARBA" id="ARBA00022842"/>
    </source>
</evidence>
<feature type="binding site" evidence="12">
    <location>
        <position position="289"/>
    </location>
    <ligand>
        <name>K(+)</name>
        <dbReference type="ChEBI" id="CHEBI:29103"/>
    </ligand>
</feature>
<evidence type="ECO:0000256" key="4">
    <source>
        <dbReference type="ARBA" id="ARBA00022679"/>
    </source>
</evidence>
<feature type="binding site" evidence="12">
    <location>
        <position position="284"/>
    </location>
    <ligand>
        <name>K(+)</name>
        <dbReference type="ChEBI" id="CHEBI:29103"/>
    </ligand>
</feature>
<keyword evidence="15" id="KW-1185">Reference proteome</keyword>
<comment type="function">
    <text evidence="12">Catalyzes the phosphorylation of ribose at O-5 in a reaction requiring ATP and magnesium. The resulting D-ribose-5-phosphate can then be used either for sythesis of nucleotides, histidine, and tryptophan, or as a component of the pentose phosphate pathway.</text>
</comment>
<feature type="binding site" evidence="12">
    <location>
        <position position="248"/>
    </location>
    <ligand>
        <name>K(+)</name>
        <dbReference type="ChEBI" id="CHEBI:29103"/>
    </ligand>
</feature>
<evidence type="ECO:0000256" key="5">
    <source>
        <dbReference type="ARBA" id="ARBA00022723"/>
    </source>
</evidence>
<dbReference type="InterPro" id="IPR029056">
    <property type="entry name" value="Ribokinase-like"/>
</dbReference>
<comment type="activity regulation">
    <text evidence="12">Activated by a monovalent cation that binds near, but not in, the active site. The most likely occupant of the site in vivo is potassium. Ion binding induces a conformational change that may alter substrate affinity.</text>
</comment>
<evidence type="ECO:0000256" key="3">
    <source>
        <dbReference type="ARBA" id="ARBA00016943"/>
    </source>
</evidence>
<dbReference type="InterPro" id="IPR011611">
    <property type="entry name" value="PfkB_dom"/>
</dbReference>
<feature type="binding site" evidence="12">
    <location>
        <position position="141"/>
    </location>
    <ligand>
        <name>substrate</name>
    </ligand>
</feature>
<comment type="cofactor">
    <cofactor evidence="12">
        <name>Mg(2+)</name>
        <dbReference type="ChEBI" id="CHEBI:18420"/>
    </cofactor>
    <text evidence="12">Requires a divalent cation, most likely magnesium in vivo, as an electrophilic catalyst to aid phosphoryl group transfer. It is the chelate of the metal and the nucleotide that is the actual substrate.</text>
</comment>
<comment type="similarity">
    <text evidence="12">Belongs to the carbohydrate kinase PfkB family. Ribokinase subfamily.</text>
</comment>
<dbReference type="InterPro" id="IPR002139">
    <property type="entry name" value="Ribo/fructo_kinase"/>
</dbReference>
<dbReference type="PANTHER" id="PTHR10584">
    <property type="entry name" value="SUGAR KINASE"/>
    <property type="match status" value="1"/>
</dbReference>
<dbReference type="AlphaFoldDB" id="A0AAV3X125"/>
<feature type="binding site" evidence="12">
    <location>
        <position position="186"/>
    </location>
    <ligand>
        <name>ATP</name>
        <dbReference type="ChEBI" id="CHEBI:30616"/>
    </ligand>
</feature>
<keyword evidence="6 12" id="KW-0547">Nucleotide-binding</keyword>
<reference evidence="14" key="1">
    <citation type="submission" date="2019-10" db="EMBL/GenBank/DDBJ databases">
        <title>Draft genome sequece of Microseira wollei NIES-4236.</title>
        <authorList>
            <person name="Yamaguchi H."/>
            <person name="Suzuki S."/>
            <person name="Kawachi M."/>
        </authorList>
    </citation>
    <scope>NUCLEOTIDE SEQUENCE</scope>
    <source>
        <strain evidence="14">NIES-4236</strain>
    </source>
</reference>
<evidence type="ECO:0000256" key="8">
    <source>
        <dbReference type="ARBA" id="ARBA00022840"/>
    </source>
</evidence>
<organism evidence="14 15">
    <name type="scientific">Microseira wollei NIES-4236</name>
    <dbReference type="NCBI Taxonomy" id="2530354"/>
    <lineage>
        <taxon>Bacteria</taxon>
        <taxon>Bacillati</taxon>
        <taxon>Cyanobacteriota</taxon>
        <taxon>Cyanophyceae</taxon>
        <taxon>Oscillatoriophycideae</taxon>
        <taxon>Aerosakkonematales</taxon>
        <taxon>Aerosakkonemataceae</taxon>
        <taxon>Microseira</taxon>
    </lineage>
</organism>
<dbReference type="Gene3D" id="3.40.1190.20">
    <property type="match status" value="1"/>
</dbReference>
<dbReference type="EC" id="2.7.1.15" evidence="2 12"/>
<dbReference type="GO" id="GO:0005524">
    <property type="term" value="F:ATP binding"/>
    <property type="evidence" value="ECO:0007669"/>
    <property type="project" value="UniProtKB-UniRule"/>
</dbReference>
<comment type="subcellular location">
    <subcellularLocation>
        <location evidence="12">Cytoplasm</location>
    </subcellularLocation>
</comment>
<evidence type="ECO:0000256" key="2">
    <source>
        <dbReference type="ARBA" id="ARBA00012035"/>
    </source>
</evidence>
<name>A0AAV3X125_9CYAN</name>
<dbReference type="PROSITE" id="PS00584">
    <property type="entry name" value="PFKB_KINASES_2"/>
    <property type="match status" value="1"/>
</dbReference>